<protein>
    <submittedName>
        <fullName evidence="13">Transporter</fullName>
    </submittedName>
</protein>
<feature type="domain" description="EamA" evidence="12">
    <location>
        <begin position="51"/>
        <end position="119"/>
    </location>
</feature>
<evidence type="ECO:0000256" key="6">
    <source>
        <dbReference type="ARBA" id="ARBA00022692"/>
    </source>
</evidence>
<keyword evidence="4" id="KW-0997">Cell inner membrane</keyword>
<keyword evidence="9" id="KW-0443">Lipid metabolism</keyword>
<evidence type="ECO:0000256" key="8">
    <source>
        <dbReference type="ARBA" id="ARBA00022989"/>
    </source>
</evidence>
<dbReference type="InterPro" id="IPR000390">
    <property type="entry name" value="Small_drug/metabolite_transptr"/>
</dbReference>
<dbReference type="Gene3D" id="1.10.3730.20">
    <property type="match status" value="1"/>
</dbReference>
<evidence type="ECO:0000256" key="4">
    <source>
        <dbReference type="ARBA" id="ARBA00022519"/>
    </source>
</evidence>
<keyword evidence="2" id="KW-1003">Cell membrane</keyword>
<comment type="caution">
    <text evidence="13">The sequence shown here is derived from an EMBL/GenBank/DDBJ whole genome shotgun (WGS) entry which is preliminary data.</text>
</comment>
<keyword evidence="14" id="KW-1185">Reference proteome</keyword>
<dbReference type="RefSeq" id="WP_189495208.1">
    <property type="nucleotide sequence ID" value="NZ_BMZH01000002.1"/>
</dbReference>
<dbReference type="GO" id="GO:0005886">
    <property type="term" value="C:plasma membrane"/>
    <property type="evidence" value="ECO:0007669"/>
    <property type="project" value="UniProtKB-SubCell"/>
</dbReference>
<feature type="transmembrane region" description="Helical" evidence="11">
    <location>
        <begin position="76"/>
        <end position="96"/>
    </location>
</feature>
<evidence type="ECO:0000256" key="3">
    <source>
        <dbReference type="ARBA" id="ARBA00022516"/>
    </source>
</evidence>
<dbReference type="InterPro" id="IPR000620">
    <property type="entry name" value="EamA_dom"/>
</dbReference>
<keyword evidence="3" id="KW-0444">Lipid biosynthesis</keyword>
<accession>A0A8J3CQQ8</accession>
<dbReference type="SUPFAM" id="SSF103481">
    <property type="entry name" value="Multidrug resistance efflux transporter EmrE"/>
    <property type="match status" value="1"/>
</dbReference>
<dbReference type="PANTHER" id="PTHR30561">
    <property type="entry name" value="SMR FAMILY PROTON-DEPENDENT DRUG EFFLUX TRANSPORTER SUGE"/>
    <property type="match status" value="1"/>
</dbReference>
<dbReference type="EMBL" id="BMZH01000002">
    <property type="protein sequence ID" value="GHA85370.1"/>
    <property type="molecule type" value="Genomic_DNA"/>
</dbReference>
<evidence type="ECO:0000256" key="2">
    <source>
        <dbReference type="ARBA" id="ARBA00022475"/>
    </source>
</evidence>
<evidence type="ECO:0000256" key="10">
    <source>
        <dbReference type="ARBA" id="ARBA00023136"/>
    </source>
</evidence>
<keyword evidence="10 11" id="KW-0472">Membrane</keyword>
<evidence type="ECO:0000256" key="7">
    <source>
        <dbReference type="ARBA" id="ARBA00022985"/>
    </source>
</evidence>
<dbReference type="InterPro" id="IPR037185">
    <property type="entry name" value="EmrE-like"/>
</dbReference>
<dbReference type="GO" id="GO:0009245">
    <property type="term" value="P:lipid A biosynthetic process"/>
    <property type="evidence" value="ECO:0007669"/>
    <property type="project" value="UniProtKB-KW"/>
</dbReference>
<gene>
    <name evidence="13" type="ORF">GCM10009069_05640</name>
</gene>
<keyword evidence="6 11" id="KW-0812">Transmembrane</keyword>
<reference evidence="13" key="2">
    <citation type="submission" date="2020-09" db="EMBL/GenBank/DDBJ databases">
        <authorList>
            <person name="Sun Q."/>
            <person name="Kim S."/>
        </authorList>
    </citation>
    <scope>NUCLEOTIDE SEQUENCE</scope>
    <source>
        <strain evidence="13">KCTC 32513</strain>
    </source>
</reference>
<keyword evidence="7" id="KW-0448">Lipopolysaccharide biosynthesis</keyword>
<dbReference type="Pfam" id="PF00892">
    <property type="entry name" value="EamA"/>
    <property type="match status" value="1"/>
</dbReference>
<comment type="subcellular location">
    <subcellularLocation>
        <location evidence="1">Cell membrane</location>
        <topology evidence="1">Multi-pass membrane protein</topology>
    </subcellularLocation>
</comment>
<dbReference type="PANTHER" id="PTHR30561:SF9">
    <property type="entry name" value="4-AMINO-4-DEOXY-L-ARABINOSE-PHOSPHOUNDECAPRENOL FLIPPASE SUBUNIT ARNF-RELATED"/>
    <property type="match status" value="1"/>
</dbReference>
<organism evidence="13 14">
    <name type="scientific">Algimonas arctica</name>
    <dbReference type="NCBI Taxonomy" id="1479486"/>
    <lineage>
        <taxon>Bacteria</taxon>
        <taxon>Pseudomonadati</taxon>
        <taxon>Pseudomonadota</taxon>
        <taxon>Alphaproteobacteria</taxon>
        <taxon>Maricaulales</taxon>
        <taxon>Robiginitomaculaceae</taxon>
        <taxon>Algimonas</taxon>
    </lineage>
</organism>
<evidence type="ECO:0000313" key="14">
    <source>
        <dbReference type="Proteomes" id="UP000634004"/>
    </source>
</evidence>
<evidence type="ECO:0000256" key="5">
    <source>
        <dbReference type="ARBA" id="ARBA00022556"/>
    </source>
</evidence>
<reference evidence="13" key="1">
    <citation type="journal article" date="2014" name="Int. J. Syst. Evol. Microbiol.">
        <title>Complete genome sequence of Corynebacterium casei LMG S-19264T (=DSM 44701T), isolated from a smear-ripened cheese.</title>
        <authorList>
            <consortium name="US DOE Joint Genome Institute (JGI-PGF)"/>
            <person name="Walter F."/>
            <person name="Albersmeier A."/>
            <person name="Kalinowski J."/>
            <person name="Ruckert C."/>
        </authorList>
    </citation>
    <scope>NUCLEOTIDE SEQUENCE</scope>
    <source>
        <strain evidence="13">KCTC 32513</strain>
    </source>
</reference>
<dbReference type="AlphaFoldDB" id="A0A8J3CQQ8"/>
<dbReference type="GO" id="GO:0009103">
    <property type="term" value="P:lipopolysaccharide biosynthetic process"/>
    <property type="evidence" value="ECO:0007669"/>
    <property type="project" value="UniProtKB-KW"/>
</dbReference>
<dbReference type="Proteomes" id="UP000634004">
    <property type="component" value="Unassembled WGS sequence"/>
</dbReference>
<proteinExistence type="predicted"/>
<feature type="transmembrane region" description="Helical" evidence="11">
    <location>
        <begin position="102"/>
        <end position="123"/>
    </location>
</feature>
<evidence type="ECO:0000259" key="12">
    <source>
        <dbReference type="Pfam" id="PF00892"/>
    </source>
</evidence>
<sequence length="124" mass="13694">MGYFYIAGCIAFTVYGQIVLKWRMNQNLDMPDSTFGKIIRLVTLILTDPWIFSGLTAAFVASLFWMMAMTKFQISYAYPFMSSAFVLVLLISVPLFGETLNAAKLGGTALIILGIIVLSRGYAA</sequence>
<evidence type="ECO:0000256" key="9">
    <source>
        <dbReference type="ARBA" id="ARBA00023098"/>
    </source>
</evidence>
<name>A0A8J3CQQ8_9PROT</name>
<evidence type="ECO:0000256" key="11">
    <source>
        <dbReference type="SAM" id="Phobius"/>
    </source>
</evidence>
<evidence type="ECO:0000313" key="13">
    <source>
        <dbReference type="EMBL" id="GHA85370.1"/>
    </source>
</evidence>
<keyword evidence="8 11" id="KW-1133">Transmembrane helix</keyword>
<evidence type="ECO:0000256" key="1">
    <source>
        <dbReference type="ARBA" id="ARBA00004651"/>
    </source>
</evidence>
<feature type="transmembrane region" description="Helical" evidence="11">
    <location>
        <begin position="50"/>
        <end position="69"/>
    </location>
</feature>
<keyword evidence="5" id="KW-0441">Lipid A biosynthesis</keyword>
<dbReference type="GO" id="GO:0022857">
    <property type="term" value="F:transmembrane transporter activity"/>
    <property type="evidence" value="ECO:0007669"/>
    <property type="project" value="InterPro"/>
</dbReference>